<dbReference type="InterPro" id="IPR007138">
    <property type="entry name" value="ABM_dom"/>
</dbReference>
<evidence type="ECO:0000259" key="1">
    <source>
        <dbReference type="PROSITE" id="PS51725"/>
    </source>
</evidence>
<dbReference type="PANTHER" id="PTHR34474:SF2">
    <property type="entry name" value="SIGNAL TRANSDUCTION PROTEIN TRAP"/>
    <property type="match status" value="1"/>
</dbReference>
<reference evidence="2" key="1">
    <citation type="submission" date="2020-02" db="EMBL/GenBank/DDBJ databases">
        <authorList>
            <person name="Meier V. D."/>
        </authorList>
    </citation>
    <scope>NUCLEOTIDE SEQUENCE</scope>
    <source>
        <strain evidence="2">AVDCRST_MAG79</strain>
    </source>
</reference>
<name>A0A6J4TVP5_9ACTN</name>
<protein>
    <recommendedName>
        <fullName evidence="1">ABM domain-containing protein</fullName>
    </recommendedName>
</protein>
<dbReference type="PROSITE" id="PS51725">
    <property type="entry name" value="ABM"/>
    <property type="match status" value="1"/>
</dbReference>
<sequence length="102" mass="11582">MYVALSRLRVAVAQVDALVSAFRARAHLVDEADGFVDLEVWRSDRDAGEIVMISRWRDRAAFTAYMRSEAHRVSHARIPSDLDAAIRLERLEGLHTYDVVAE</sequence>
<evidence type="ECO:0000313" key="2">
    <source>
        <dbReference type="EMBL" id="CAA9533179.1"/>
    </source>
</evidence>
<dbReference type="Gene3D" id="3.30.70.100">
    <property type="match status" value="1"/>
</dbReference>
<accession>A0A6J4TVP5</accession>
<gene>
    <name evidence="2" type="ORF">AVDCRST_MAG79-1106</name>
</gene>
<organism evidence="2">
    <name type="scientific">uncultured Thermoleophilia bacterium</name>
    <dbReference type="NCBI Taxonomy" id="1497501"/>
    <lineage>
        <taxon>Bacteria</taxon>
        <taxon>Bacillati</taxon>
        <taxon>Actinomycetota</taxon>
        <taxon>Thermoleophilia</taxon>
        <taxon>environmental samples</taxon>
    </lineage>
</organism>
<dbReference type="InterPro" id="IPR050404">
    <property type="entry name" value="Heme-degrading_MO"/>
</dbReference>
<dbReference type="Pfam" id="PF03992">
    <property type="entry name" value="ABM"/>
    <property type="match status" value="1"/>
</dbReference>
<dbReference type="SUPFAM" id="SSF54909">
    <property type="entry name" value="Dimeric alpha+beta barrel"/>
    <property type="match status" value="1"/>
</dbReference>
<feature type="domain" description="ABM" evidence="1">
    <location>
        <begin position="2"/>
        <end position="90"/>
    </location>
</feature>
<dbReference type="EMBL" id="CADCWC010000183">
    <property type="protein sequence ID" value="CAA9533179.1"/>
    <property type="molecule type" value="Genomic_DNA"/>
</dbReference>
<dbReference type="AlphaFoldDB" id="A0A6J4TVP5"/>
<proteinExistence type="predicted"/>
<dbReference type="InterPro" id="IPR011008">
    <property type="entry name" value="Dimeric_a/b-barrel"/>
</dbReference>
<dbReference type="PANTHER" id="PTHR34474">
    <property type="entry name" value="SIGNAL TRANSDUCTION PROTEIN TRAP"/>
    <property type="match status" value="1"/>
</dbReference>